<dbReference type="InterPro" id="IPR050166">
    <property type="entry name" value="ABC_transporter_ATP-bind"/>
</dbReference>
<evidence type="ECO:0000313" key="7">
    <source>
        <dbReference type="Proteomes" id="UP001143330"/>
    </source>
</evidence>
<dbReference type="GO" id="GO:0005524">
    <property type="term" value="F:ATP binding"/>
    <property type="evidence" value="ECO:0007669"/>
    <property type="project" value="UniProtKB-KW"/>
</dbReference>
<dbReference type="CDD" id="cd03293">
    <property type="entry name" value="ABC_NrtD_SsuB_transporters"/>
    <property type="match status" value="1"/>
</dbReference>
<organism evidence="6 7">
    <name type="scientific">Ancylobacter defluvii</name>
    <dbReference type="NCBI Taxonomy" id="1282440"/>
    <lineage>
        <taxon>Bacteria</taxon>
        <taxon>Pseudomonadati</taxon>
        <taxon>Pseudomonadota</taxon>
        <taxon>Alphaproteobacteria</taxon>
        <taxon>Hyphomicrobiales</taxon>
        <taxon>Xanthobacteraceae</taxon>
        <taxon>Ancylobacter</taxon>
    </lineage>
</organism>
<dbReference type="Proteomes" id="UP001143330">
    <property type="component" value="Unassembled WGS sequence"/>
</dbReference>
<dbReference type="PANTHER" id="PTHR42788">
    <property type="entry name" value="TAURINE IMPORT ATP-BINDING PROTEIN-RELATED"/>
    <property type="match status" value="1"/>
</dbReference>
<comment type="caution">
    <text evidence="6">The sequence shown here is derived from an EMBL/GenBank/DDBJ whole genome shotgun (WGS) entry which is preliminary data.</text>
</comment>
<dbReference type="InterPro" id="IPR017871">
    <property type="entry name" value="ABC_transporter-like_CS"/>
</dbReference>
<dbReference type="Pfam" id="PF00005">
    <property type="entry name" value="ABC_tran"/>
    <property type="match status" value="1"/>
</dbReference>
<dbReference type="InterPro" id="IPR003439">
    <property type="entry name" value="ABC_transporter-like_ATP-bd"/>
</dbReference>
<feature type="domain" description="ABC transporter" evidence="5">
    <location>
        <begin position="20"/>
        <end position="263"/>
    </location>
</feature>
<evidence type="ECO:0000256" key="2">
    <source>
        <dbReference type="ARBA" id="ARBA00022448"/>
    </source>
</evidence>
<keyword evidence="2" id="KW-0813">Transport</keyword>
<dbReference type="Gene3D" id="3.40.50.300">
    <property type="entry name" value="P-loop containing nucleotide triphosphate hydrolases"/>
    <property type="match status" value="1"/>
</dbReference>
<evidence type="ECO:0000313" key="6">
    <source>
        <dbReference type="EMBL" id="GLK82066.1"/>
    </source>
</evidence>
<keyword evidence="3" id="KW-0547">Nucleotide-binding</keyword>
<dbReference type="EMBL" id="BSFM01000001">
    <property type="protein sequence ID" value="GLK82066.1"/>
    <property type="molecule type" value="Genomic_DNA"/>
</dbReference>
<reference evidence="6" key="1">
    <citation type="journal article" date="2014" name="Int. J. Syst. Evol. Microbiol.">
        <title>Complete genome sequence of Corynebacterium casei LMG S-19264T (=DSM 44701T), isolated from a smear-ripened cheese.</title>
        <authorList>
            <consortium name="US DOE Joint Genome Institute (JGI-PGF)"/>
            <person name="Walter F."/>
            <person name="Albersmeier A."/>
            <person name="Kalinowski J."/>
            <person name="Ruckert C."/>
        </authorList>
    </citation>
    <scope>NUCLEOTIDE SEQUENCE</scope>
    <source>
        <strain evidence="6">VKM B-2789</strain>
    </source>
</reference>
<comment type="similarity">
    <text evidence="1">Belongs to the ABC transporter superfamily.</text>
</comment>
<accession>A0A9W6JQU3</accession>
<evidence type="ECO:0000256" key="3">
    <source>
        <dbReference type="ARBA" id="ARBA00022741"/>
    </source>
</evidence>
<name>A0A9W6JQU3_9HYPH</name>
<dbReference type="PROSITE" id="PS50893">
    <property type="entry name" value="ABC_TRANSPORTER_2"/>
    <property type="match status" value="1"/>
</dbReference>
<protein>
    <submittedName>
        <fullName evidence="6">Nitrate/sulfonate/bicarbonate ABC transporter ATP-binding protein</fullName>
    </submittedName>
</protein>
<evidence type="ECO:0000256" key="1">
    <source>
        <dbReference type="ARBA" id="ARBA00005417"/>
    </source>
</evidence>
<dbReference type="SMART" id="SM00382">
    <property type="entry name" value="AAA"/>
    <property type="match status" value="1"/>
</dbReference>
<dbReference type="InterPro" id="IPR003593">
    <property type="entry name" value="AAA+_ATPase"/>
</dbReference>
<reference evidence="6" key="2">
    <citation type="submission" date="2023-01" db="EMBL/GenBank/DDBJ databases">
        <authorList>
            <person name="Sun Q."/>
            <person name="Evtushenko L."/>
        </authorList>
    </citation>
    <scope>NUCLEOTIDE SEQUENCE</scope>
    <source>
        <strain evidence="6">VKM B-2789</strain>
    </source>
</reference>
<dbReference type="PROSITE" id="PS00211">
    <property type="entry name" value="ABC_TRANSPORTER_1"/>
    <property type="match status" value="1"/>
</dbReference>
<evidence type="ECO:0000259" key="5">
    <source>
        <dbReference type="PROSITE" id="PS50893"/>
    </source>
</evidence>
<dbReference type="InterPro" id="IPR027417">
    <property type="entry name" value="P-loop_NTPase"/>
</dbReference>
<gene>
    <name evidence="6" type="ORF">GCM10017653_01350</name>
</gene>
<dbReference type="AlphaFoldDB" id="A0A9W6JQU3"/>
<proteinExistence type="inferred from homology"/>
<keyword evidence="7" id="KW-1185">Reference proteome</keyword>
<dbReference type="PANTHER" id="PTHR42788:SF19">
    <property type="entry name" value="ALIPHATIC SULFONATES IMPORT ATP-BINDING PROTEIN SSUB 2"/>
    <property type="match status" value="1"/>
</dbReference>
<keyword evidence="4 6" id="KW-0067">ATP-binding</keyword>
<sequence length="281" mass="30133">MTAILQQPRPAAPAAGAPLLSLAGVGKRFGNQVTALDGLDMEVRRGEFLSLLGPSGCGKSTALRLIAGLAEPTSGRIAFNGNDGLAAGKRRRLIGPASAGHPAIGFVFQEPTLMPWASVFGNVHLPLKLAGTGRREAEPAIMEALELVGLDGFRDAYPRELSGGMKMRVSIARALVTKPRLLLMDEPFAALDEITRFKLNNDLLQVWRQLNCTIVFVTHSVFESVYLSTRILVFRARPGRIAAELAIDPALERDEAFRTSPEYAALCRQTSTALAAAMNAG</sequence>
<dbReference type="GO" id="GO:0016887">
    <property type="term" value="F:ATP hydrolysis activity"/>
    <property type="evidence" value="ECO:0007669"/>
    <property type="project" value="InterPro"/>
</dbReference>
<evidence type="ECO:0000256" key="4">
    <source>
        <dbReference type="ARBA" id="ARBA00022840"/>
    </source>
</evidence>
<dbReference type="SUPFAM" id="SSF52540">
    <property type="entry name" value="P-loop containing nucleoside triphosphate hydrolases"/>
    <property type="match status" value="1"/>
</dbReference>